<dbReference type="PIRSF" id="PIRSF002741">
    <property type="entry name" value="MppA"/>
    <property type="match status" value="1"/>
</dbReference>
<dbReference type="CDD" id="cd08498">
    <property type="entry name" value="PBP2_NikA_DppA_OppA_like_2"/>
    <property type="match status" value="1"/>
</dbReference>
<dbReference type="PANTHER" id="PTHR30290">
    <property type="entry name" value="PERIPLASMIC BINDING COMPONENT OF ABC TRANSPORTER"/>
    <property type="match status" value="1"/>
</dbReference>
<organism evidence="6 7">
    <name type="scientific">Pseudaeromonas sharmana</name>
    <dbReference type="NCBI Taxonomy" id="328412"/>
    <lineage>
        <taxon>Bacteria</taxon>
        <taxon>Pseudomonadati</taxon>
        <taxon>Pseudomonadota</taxon>
        <taxon>Gammaproteobacteria</taxon>
        <taxon>Aeromonadales</taxon>
        <taxon>Aeromonadaceae</taxon>
        <taxon>Pseudaeromonas</taxon>
    </lineage>
</organism>
<keyword evidence="2" id="KW-0813">Transport</keyword>
<comment type="caution">
    <text evidence="6">The sequence shown here is derived from an EMBL/GenBank/DDBJ whole genome shotgun (WGS) entry which is preliminary data.</text>
</comment>
<feature type="domain" description="Solute-binding protein family 5" evidence="5">
    <location>
        <begin position="67"/>
        <end position="430"/>
    </location>
</feature>
<feature type="signal peptide" evidence="4">
    <location>
        <begin position="1"/>
        <end position="23"/>
    </location>
</feature>
<dbReference type="EMBL" id="JBHSAF010000001">
    <property type="protein sequence ID" value="MFC3911869.1"/>
    <property type="molecule type" value="Genomic_DNA"/>
</dbReference>
<evidence type="ECO:0000256" key="2">
    <source>
        <dbReference type="ARBA" id="ARBA00022448"/>
    </source>
</evidence>
<dbReference type="Gene3D" id="3.40.190.10">
    <property type="entry name" value="Periplasmic binding protein-like II"/>
    <property type="match status" value="1"/>
</dbReference>
<keyword evidence="7" id="KW-1185">Reference proteome</keyword>
<proteinExistence type="inferred from homology"/>
<dbReference type="RefSeq" id="WP_377149639.1">
    <property type="nucleotide sequence ID" value="NZ_JBHSAF010000001.1"/>
</dbReference>
<evidence type="ECO:0000256" key="1">
    <source>
        <dbReference type="ARBA" id="ARBA00005695"/>
    </source>
</evidence>
<protein>
    <submittedName>
        <fullName evidence="6">ABC transporter substrate-binding protein</fullName>
    </submittedName>
</protein>
<dbReference type="Gene3D" id="3.90.76.10">
    <property type="entry name" value="Dipeptide-binding Protein, Domain 1"/>
    <property type="match status" value="1"/>
</dbReference>
<reference evidence="7" key="1">
    <citation type="journal article" date="2019" name="Int. J. Syst. Evol. Microbiol.">
        <title>The Global Catalogue of Microorganisms (GCM) 10K type strain sequencing project: providing services to taxonomists for standard genome sequencing and annotation.</title>
        <authorList>
            <consortium name="The Broad Institute Genomics Platform"/>
            <consortium name="The Broad Institute Genome Sequencing Center for Infectious Disease"/>
            <person name="Wu L."/>
            <person name="Ma J."/>
        </authorList>
    </citation>
    <scope>NUCLEOTIDE SEQUENCE [LARGE SCALE GENOMIC DNA]</scope>
    <source>
        <strain evidence="7">CCUG 54939</strain>
    </source>
</reference>
<evidence type="ECO:0000259" key="5">
    <source>
        <dbReference type="Pfam" id="PF00496"/>
    </source>
</evidence>
<dbReference type="SUPFAM" id="SSF53850">
    <property type="entry name" value="Periplasmic binding protein-like II"/>
    <property type="match status" value="1"/>
</dbReference>
<dbReference type="InterPro" id="IPR030678">
    <property type="entry name" value="Peptide/Ni-bd"/>
</dbReference>
<feature type="chain" id="PRO_5045258970" evidence="4">
    <location>
        <begin position="24"/>
        <end position="518"/>
    </location>
</feature>
<evidence type="ECO:0000313" key="6">
    <source>
        <dbReference type="EMBL" id="MFC3911869.1"/>
    </source>
</evidence>
<dbReference type="Pfam" id="PF00496">
    <property type="entry name" value="SBP_bac_5"/>
    <property type="match status" value="1"/>
</dbReference>
<dbReference type="InterPro" id="IPR000914">
    <property type="entry name" value="SBP_5_dom"/>
</dbReference>
<dbReference type="Gene3D" id="3.10.105.10">
    <property type="entry name" value="Dipeptide-binding Protein, Domain 3"/>
    <property type="match status" value="1"/>
</dbReference>
<sequence length="518" mass="57485">MKKGFTKIAAALFAAGMSFNLYAANVTVALDADPESLDVYEQLSGGILQFAHMSYDPLVRLTKDMKFEGRLAESWEQLDPKTVRFHLRKGVKFHSGNPFTADDVIWTYNRILKSEDYKGLFEVYEGMKKVDDFTVDLVAKVPYPLVLQNATYIFPMDSKFYTGTTEDGKDKAEIVKAAGTYAATHVSGTGPYKVVTREQGVKLELERNADYWDKASGSNVDKLKIVPIKEDATRVAALLSGDVDMIAPVAPNDQDRIKKAANVKFVTESSDRIVMFELNQKTQPAFADKRVRQAVNLAVNQNGIVDKIMKGFATPAGQLSPAGYLGHVEDLKPGYDLTKAKALMKEAGFEKGFKVTMISTNNRYINDAKIAQAVAAMLSKINIKVELKTMPKAQYWPEFDKCASDMQIIGWQSDTVDSGNYFEYLVQTRDDKTGKGQYNCGGYSNAEVDKLIADSNAEVDVAKRSEMLKKIEKILADDAAVLPIQWQNLAWAGKSKLNVEEVVNGRDLPVYGNLKVSE</sequence>
<comment type="similarity">
    <text evidence="1">Belongs to the bacterial solute-binding protein 5 family.</text>
</comment>
<dbReference type="InterPro" id="IPR039424">
    <property type="entry name" value="SBP_5"/>
</dbReference>
<dbReference type="PANTHER" id="PTHR30290:SF9">
    <property type="entry name" value="OLIGOPEPTIDE-BINDING PROTEIN APPA"/>
    <property type="match status" value="1"/>
</dbReference>
<accession>A0ABV8CIZ9</accession>
<name>A0ABV8CIZ9_9GAMM</name>
<dbReference type="InterPro" id="IPR023765">
    <property type="entry name" value="SBP_5_CS"/>
</dbReference>
<dbReference type="Proteomes" id="UP001595692">
    <property type="component" value="Unassembled WGS sequence"/>
</dbReference>
<dbReference type="PROSITE" id="PS01040">
    <property type="entry name" value="SBP_BACTERIAL_5"/>
    <property type="match status" value="1"/>
</dbReference>
<keyword evidence="3 4" id="KW-0732">Signal</keyword>
<evidence type="ECO:0000313" key="7">
    <source>
        <dbReference type="Proteomes" id="UP001595692"/>
    </source>
</evidence>
<gene>
    <name evidence="6" type="ORF">ACFOSS_00110</name>
</gene>
<evidence type="ECO:0000256" key="3">
    <source>
        <dbReference type="ARBA" id="ARBA00022729"/>
    </source>
</evidence>
<evidence type="ECO:0000256" key="4">
    <source>
        <dbReference type="SAM" id="SignalP"/>
    </source>
</evidence>